<protein>
    <submittedName>
        <fullName evidence="2">SET domain protein</fullName>
    </submittedName>
</protein>
<keyword evidence="3" id="KW-1185">Reference proteome</keyword>
<dbReference type="AlphaFoldDB" id="A0A517XNW8"/>
<dbReference type="OrthoDB" id="279507at2"/>
<dbReference type="Proteomes" id="UP000319576">
    <property type="component" value="Chromosome"/>
</dbReference>
<dbReference type="CDD" id="cd08161">
    <property type="entry name" value="SET"/>
    <property type="match status" value="1"/>
</dbReference>
<dbReference type="PROSITE" id="PS50280">
    <property type="entry name" value="SET"/>
    <property type="match status" value="1"/>
</dbReference>
<organism evidence="2 3">
    <name type="scientific">Urbifossiella limnaea</name>
    <dbReference type="NCBI Taxonomy" id="2528023"/>
    <lineage>
        <taxon>Bacteria</taxon>
        <taxon>Pseudomonadati</taxon>
        <taxon>Planctomycetota</taxon>
        <taxon>Planctomycetia</taxon>
        <taxon>Gemmatales</taxon>
        <taxon>Gemmataceae</taxon>
        <taxon>Urbifossiella</taxon>
    </lineage>
</organism>
<dbReference type="EMBL" id="CP036273">
    <property type="protein sequence ID" value="QDU19176.1"/>
    <property type="molecule type" value="Genomic_DNA"/>
</dbReference>
<reference evidence="2 3" key="1">
    <citation type="submission" date="2019-02" db="EMBL/GenBank/DDBJ databases">
        <title>Deep-cultivation of Planctomycetes and their phenomic and genomic characterization uncovers novel biology.</title>
        <authorList>
            <person name="Wiegand S."/>
            <person name="Jogler M."/>
            <person name="Boedeker C."/>
            <person name="Pinto D."/>
            <person name="Vollmers J."/>
            <person name="Rivas-Marin E."/>
            <person name="Kohn T."/>
            <person name="Peeters S.H."/>
            <person name="Heuer A."/>
            <person name="Rast P."/>
            <person name="Oberbeckmann S."/>
            <person name="Bunk B."/>
            <person name="Jeske O."/>
            <person name="Meyerdierks A."/>
            <person name="Storesund J.E."/>
            <person name="Kallscheuer N."/>
            <person name="Luecker S."/>
            <person name="Lage O.M."/>
            <person name="Pohl T."/>
            <person name="Merkel B.J."/>
            <person name="Hornburger P."/>
            <person name="Mueller R.-W."/>
            <person name="Bruemmer F."/>
            <person name="Labrenz M."/>
            <person name="Spormann A.M."/>
            <person name="Op den Camp H."/>
            <person name="Overmann J."/>
            <person name="Amann R."/>
            <person name="Jetten M.S.M."/>
            <person name="Mascher T."/>
            <person name="Medema M.H."/>
            <person name="Devos D.P."/>
            <person name="Kaster A.-K."/>
            <person name="Ovreas L."/>
            <person name="Rohde M."/>
            <person name="Galperin M.Y."/>
            <person name="Jogler C."/>
        </authorList>
    </citation>
    <scope>NUCLEOTIDE SEQUENCE [LARGE SCALE GENOMIC DNA]</scope>
    <source>
        <strain evidence="2 3">ETA_A1</strain>
    </source>
</reference>
<proteinExistence type="predicted"/>
<evidence type="ECO:0000259" key="1">
    <source>
        <dbReference type="PROSITE" id="PS50280"/>
    </source>
</evidence>
<dbReference type="Pfam" id="PF00856">
    <property type="entry name" value="SET"/>
    <property type="match status" value="1"/>
</dbReference>
<accession>A0A517XNW8</accession>
<name>A0A517XNW8_9BACT</name>
<dbReference type="Gene3D" id="2.170.270.10">
    <property type="entry name" value="SET domain"/>
    <property type="match status" value="2"/>
</dbReference>
<dbReference type="SUPFAM" id="SSF82199">
    <property type="entry name" value="SET domain"/>
    <property type="match status" value="1"/>
</dbReference>
<dbReference type="InterPro" id="IPR046341">
    <property type="entry name" value="SET_dom_sf"/>
</dbReference>
<dbReference type="RefSeq" id="WP_145234980.1">
    <property type="nucleotide sequence ID" value="NZ_CP036273.1"/>
</dbReference>
<gene>
    <name evidence="2" type="ORF">ETAA1_10800</name>
</gene>
<dbReference type="InterPro" id="IPR001214">
    <property type="entry name" value="SET_dom"/>
</dbReference>
<evidence type="ECO:0000313" key="2">
    <source>
        <dbReference type="EMBL" id="QDU19176.1"/>
    </source>
</evidence>
<sequence length="118" mass="13161">MHLFRLKPSTIPGAGVGVFATVDIPAGTVLTELFADDDVRFVPWADFAVLPGPAEVRENFAVRYDDGAYLPRDLNRISVGWFLNDSRDPNLAHDADYVYFARRDIAAGEELLIDYDTL</sequence>
<feature type="domain" description="SET" evidence="1">
    <location>
        <begin position="2"/>
        <end position="116"/>
    </location>
</feature>
<evidence type="ECO:0000313" key="3">
    <source>
        <dbReference type="Proteomes" id="UP000319576"/>
    </source>
</evidence>
<dbReference type="KEGG" id="uli:ETAA1_10800"/>